<proteinExistence type="predicted"/>
<dbReference type="AlphaFoldDB" id="A0A4V2SR07"/>
<dbReference type="RefSeq" id="WP_132462287.1">
    <property type="nucleotide sequence ID" value="NZ_SLXP01000006.1"/>
</dbReference>
<gene>
    <name evidence="2" type="ORF">EV662_106223</name>
</gene>
<feature type="chain" id="PRO_5020708186" evidence="1">
    <location>
        <begin position="21"/>
        <end position="109"/>
    </location>
</feature>
<keyword evidence="3" id="KW-1185">Reference proteome</keyword>
<feature type="signal peptide" evidence="1">
    <location>
        <begin position="1"/>
        <end position="20"/>
    </location>
</feature>
<keyword evidence="1" id="KW-0732">Signal</keyword>
<dbReference type="Proteomes" id="UP000294835">
    <property type="component" value="Unassembled WGS sequence"/>
</dbReference>
<dbReference type="OrthoDB" id="7274522at2"/>
<evidence type="ECO:0000256" key="1">
    <source>
        <dbReference type="SAM" id="SignalP"/>
    </source>
</evidence>
<evidence type="ECO:0000313" key="3">
    <source>
        <dbReference type="Proteomes" id="UP000294835"/>
    </source>
</evidence>
<reference evidence="2 3" key="1">
    <citation type="submission" date="2019-03" db="EMBL/GenBank/DDBJ databases">
        <title>Genomic Encyclopedia of Type Strains, Phase IV (KMG-IV): sequencing the most valuable type-strain genomes for metagenomic binning, comparative biology and taxonomic classification.</title>
        <authorList>
            <person name="Goeker M."/>
        </authorList>
    </citation>
    <scope>NUCLEOTIDE SEQUENCE [LARGE SCALE GENOMIC DNA]</scope>
    <source>
        <strain evidence="2 3">DSM 18063</strain>
    </source>
</reference>
<accession>A0A4V2SR07</accession>
<organism evidence="2 3">
    <name type="scientific">Rhodovulum marinum</name>
    <dbReference type="NCBI Taxonomy" id="320662"/>
    <lineage>
        <taxon>Bacteria</taxon>
        <taxon>Pseudomonadati</taxon>
        <taxon>Pseudomonadota</taxon>
        <taxon>Alphaproteobacteria</taxon>
        <taxon>Rhodobacterales</taxon>
        <taxon>Paracoccaceae</taxon>
        <taxon>Rhodovulum</taxon>
    </lineage>
</organism>
<dbReference type="EMBL" id="SLXP01000006">
    <property type="protein sequence ID" value="TCP41006.1"/>
    <property type="molecule type" value="Genomic_DNA"/>
</dbReference>
<evidence type="ECO:0000313" key="2">
    <source>
        <dbReference type="EMBL" id="TCP41006.1"/>
    </source>
</evidence>
<name>A0A4V2SR07_9RHOB</name>
<sequence>MPRLVSLALAAALAAGPVLACDDEVAPGGQTSYLERGAFTYDVFEASVAHTDLSECPQEFDPDVVFCRFATTETSGSIFIFSYEDDMPLLAIKHVPLDEVEAILQASAY</sequence>
<comment type="caution">
    <text evidence="2">The sequence shown here is derived from an EMBL/GenBank/DDBJ whole genome shotgun (WGS) entry which is preliminary data.</text>
</comment>
<protein>
    <submittedName>
        <fullName evidence="2">Uncharacterized protein</fullName>
    </submittedName>
</protein>